<dbReference type="InterPro" id="IPR020930">
    <property type="entry name" value="Ribosomal_uL5_bac-type"/>
</dbReference>
<dbReference type="Gene3D" id="3.30.1440.10">
    <property type="match status" value="1"/>
</dbReference>
<comment type="similarity">
    <text evidence="1 5 6">Belongs to the universal ribosomal protein uL5 family.</text>
</comment>
<dbReference type="PATRIC" id="fig|1618645.3.peg.289"/>
<dbReference type="InterPro" id="IPR031310">
    <property type="entry name" value="Ribosomal_uL5_N"/>
</dbReference>
<comment type="caution">
    <text evidence="9">The sequence shown here is derived from an EMBL/GenBank/DDBJ whole genome shotgun (WGS) entry which is preliminary data.</text>
</comment>
<evidence type="ECO:0000313" key="9">
    <source>
        <dbReference type="EMBL" id="KKT60170.1"/>
    </source>
</evidence>
<feature type="domain" description="Large ribosomal subunit protein uL5 C-terminal" evidence="8">
    <location>
        <begin position="85"/>
        <end position="176"/>
    </location>
</feature>
<dbReference type="SUPFAM" id="SSF55282">
    <property type="entry name" value="RL5-like"/>
    <property type="match status" value="1"/>
</dbReference>
<dbReference type="PIRSF" id="PIRSF002161">
    <property type="entry name" value="Ribosomal_L5"/>
    <property type="match status" value="1"/>
</dbReference>
<dbReference type="FunFam" id="3.30.1440.10:FF:000001">
    <property type="entry name" value="50S ribosomal protein L5"/>
    <property type="match status" value="1"/>
</dbReference>
<dbReference type="AlphaFoldDB" id="A0A0G1IM30"/>
<dbReference type="Pfam" id="PF00281">
    <property type="entry name" value="Ribosomal_L5"/>
    <property type="match status" value="1"/>
</dbReference>
<dbReference type="GO" id="GO:0005840">
    <property type="term" value="C:ribosome"/>
    <property type="evidence" value="ECO:0007669"/>
    <property type="project" value="UniProtKB-KW"/>
</dbReference>
<evidence type="ECO:0000256" key="2">
    <source>
        <dbReference type="ARBA" id="ARBA00022980"/>
    </source>
</evidence>
<evidence type="ECO:0000256" key="6">
    <source>
        <dbReference type="RuleBase" id="RU003930"/>
    </source>
</evidence>
<sequence length="181" mass="20369">MQSIKEKYTKEAVPKMMKEFGLKSPMAVPRILKVVVNVGTGKIRDKKDAVETVEKHLALITGQKPSPRPARIAIASFKTREGMIIGYKVTLRGQKMYDFLDRLINFAIPRTRDFRGIPLKSLDHGGNLTIGIKEHIIFPEMIGEDVRNIFGLEVTVVTNSKKRGEAEKLLRLLGFPLQKNG</sequence>
<organism evidence="9 10">
    <name type="scientific">Candidatus Giovannonibacteria bacterium GW2011_GWA1_44_25</name>
    <dbReference type="NCBI Taxonomy" id="1618645"/>
    <lineage>
        <taxon>Bacteria</taxon>
        <taxon>Candidatus Giovannoniibacteriota</taxon>
    </lineage>
</organism>
<dbReference type="GO" id="GO:0000049">
    <property type="term" value="F:tRNA binding"/>
    <property type="evidence" value="ECO:0007669"/>
    <property type="project" value="UniProtKB-UniRule"/>
</dbReference>
<dbReference type="GO" id="GO:0019843">
    <property type="term" value="F:rRNA binding"/>
    <property type="evidence" value="ECO:0007669"/>
    <property type="project" value="UniProtKB-UniRule"/>
</dbReference>
<dbReference type="GO" id="GO:0003735">
    <property type="term" value="F:structural constituent of ribosome"/>
    <property type="evidence" value="ECO:0007669"/>
    <property type="project" value="InterPro"/>
</dbReference>
<keyword evidence="5" id="KW-0820">tRNA-binding</keyword>
<dbReference type="GO" id="GO:1990904">
    <property type="term" value="C:ribonucleoprotein complex"/>
    <property type="evidence" value="ECO:0007669"/>
    <property type="project" value="UniProtKB-KW"/>
</dbReference>
<evidence type="ECO:0000259" key="8">
    <source>
        <dbReference type="Pfam" id="PF00673"/>
    </source>
</evidence>
<evidence type="ECO:0000313" key="10">
    <source>
        <dbReference type="Proteomes" id="UP000034087"/>
    </source>
</evidence>
<dbReference type="HAMAP" id="MF_01333_B">
    <property type="entry name" value="Ribosomal_uL5_B"/>
    <property type="match status" value="1"/>
</dbReference>
<proteinExistence type="inferred from homology"/>
<protein>
    <recommendedName>
        <fullName evidence="4 5">Large ribosomal subunit protein uL5</fullName>
    </recommendedName>
</protein>
<keyword evidence="5" id="KW-0699">rRNA-binding</keyword>
<keyword evidence="5" id="KW-0694">RNA-binding</keyword>
<reference evidence="9 10" key="1">
    <citation type="journal article" date="2015" name="Nature">
        <title>rRNA introns, odd ribosomes, and small enigmatic genomes across a large radiation of phyla.</title>
        <authorList>
            <person name="Brown C.T."/>
            <person name="Hug L.A."/>
            <person name="Thomas B.C."/>
            <person name="Sharon I."/>
            <person name="Castelle C.J."/>
            <person name="Singh A."/>
            <person name="Wilkins M.J."/>
            <person name="Williams K.H."/>
            <person name="Banfield J.F."/>
        </authorList>
    </citation>
    <scope>NUCLEOTIDE SEQUENCE [LARGE SCALE GENOMIC DNA]</scope>
</reference>
<dbReference type="Proteomes" id="UP000034087">
    <property type="component" value="Unassembled WGS sequence"/>
</dbReference>
<dbReference type="EMBL" id="LCIR01000003">
    <property type="protein sequence ID" value="KKT60170.1"/>
    <property type="molecule type" value="Genomic_DNA"/>
</dbReference>
<keyword evidence="2 5" id="KW-0689">Ribosomal protein</keyword>
<dbReference type="Pfam" id="PF00673">
    <property type="entry name" value="Ribosomal_L5_C"/>
    <property type="match status" value="1"/>
</dbReference>
<evidence type="ECO:0000256" key="3">
    <source>
        <dbReference type="ARBA" id="ARBA00023274"/>
    </source>
</evidence>
<keyword evidence="3 5" id="KW-0687">Ribonucleoprotein</keyword>
<comment type="subunit">
    <text evidence="5">Part of the 50S ribosomal subunit; part of the 5S rRNA/L5/L18/L25 subcomplex. Contacts the 5S rRNA and the P site tRNA. Forms a bridge to the 30S subunit in the 70S ribosome.</text>
</comment>
<dbReference type="InterPro" id="IPR031309">
    <property type="entry name" value="Ribosomal_uL5_C"/>
</dbReference>
<accession>A0A0G1IM30</accession>
<evidence type="ECO:0000256" key="5">
    <source>
        <dbReference type="HAMAP-Rule" id="MF_01333"/>
    </source>
</evidence>
<dbReference type="GO" id="GO:0006412">
    <property type="term" value="P:translation"/>
    <property type="evidence" value="ECO:0007669"/>
    <property type="project" value="UniProtKB-UniRule"/>
</dbReference>
<dbReference type="PANTHER" id="PTHR11994">
    <property type="entry name" value="60S RIBOSOMAL PROTEIN L11-RELATED"/>
    <property type="match status" value="1"/>
</dbReference>
<dbReference type="NCBIfam" id="NF000585">
    <property type="entry name" value="PRK00010.1"/>
    <property type="match status" value="1"/>
</dbReference>
<evidence type="ECO:0000259" key="7">
    <source>
        <dbReference type="Pfam" id="PF00281"/>
    </source>
</evidence>
<comment type="function">
    <text evidence="5">This is 1 of the proteins that bind and probably mediate the attachment of the 5S RNA into the large ribosomal subunit, where it forms part of the central protuberance. In the 70S ribosome it contacts protein S13 of the 30S subunit (bridge B1b), connecting the 2 subunits; this bridge is implicated in subunit movement. Contacts the P site tRNA; the 5S rRNA and some of its associated proteins might help stabilize positioning of ribosome-bound tRNAs.</text>
</comment>
<dbReference type="InterPro" id="IPR022803">
    <property type="entry name" value="Ribosomal_uL5_dom_sf"/>
</dbReference>
<gene>
    <name evidence="5" type="primary">rplE</name>
    <name evidence="9" type="ORF">UW53_C0003G0081</name>
</gene>
<name>A0A0G1IM30_9BACT</name>
<feature type="domain" description="Large ribosomal subunit protein uL5 N-terminal" evidence="7">
    <location>
        <begin position="24"/>
        <end position="80"/>
    </location>
</feature>
<dbReference type="InterPro" id="IPR002132">
    <property type="entry name" value="Ribosomal_uL5"/>
</dbReference>
<evidence type="ECO:0000256" key="1">
    <source>
        <dbReference type="ARBA" id="ARBA00008553"/>
    </source>
</evidence>
<evidence type="ECO:0000256" key="4">
    <source>
        <dbReference type="ARBA" id="ARBA00035245"/>
    </source>
</evidence>